<dbReference type="InterPro" id="IPR009061">
    <property type="entry name" value="DNA-bd_dom_put_sf"/>
</dbReference>
<feature type="domain" description="Helix-turn-helix" evidence="1">
    <location>
        <begin position="28"/>
        <end position="75"/>
    </location>
</feature>
<reference evidence="2" key="1">
    <citation type="submission" date="2018-05" db="EMBL/GenBank/DDBJ databases">
        <authorList>
            <person name="Lanie J.A."/>
            <person name="Ng W.-L."/>
            <person name="Kazmierczak K.M."/>
            <person name="Andrzejewski T.M."/>
            <person name="Davidsen T.M."/>
            <person name="Wayne K.J."/>
            <person name="Tettelin H."/>
            <person name="Glass J.I."/>
            <person name="Rusch D."/>
            <person name="Podicherti R."/>
            <person name="Tsui H.-C.T."/>
            <person name="Winkler M.E."/>
        </authorList>
    </citation>
    <scope>NUCLEOTIDE SEQUENCE</scope>
</reference>
<gene>
    <name evidence="2" type="ORF">METZ01_LOCUS273276</name>
</gene>
<evidence type="ECO:0000313" key="2">
    <source>
        <dbReference type="EMBL" id="SVC20422.1"/>
    </source>
</evidence>
<dbReference type="Pfam" id="PF12728">
    <property type="entry name" value="HTH_17"/>
    <property type="match status" value="1"/>
</dbReference>
<sequence>MTTTELLPIREQLERIEKKLDGRFSNKFLSINQVSALVSLSPSTIRRAVAKGELKCSRRIGKLLFLESDVRKWLNG</sequence>
<dbReference type="SUPFAM" id="SSF46955">
    <property type="entry name" value="Putative DNA-binding domain"/>
    <property type="match status" value="1"/>
</dbReference>
<evidence type="ECO:0000259" key="1">
    <source>
        <dbReference type="Pfam" id="PF12728"/>
    </source>
</evidence>
<accession>A0A382KAI3</accession>
<dbReference type="EMBL" id="UINC01078907">
    <property type="protein sequence ID" value="SVC20422.1"/>
    <property type="molecule type" value="Genomic_DNA"/>
</dbReference>
<dbReference type="AlphaFoldDB" id="A0A382KAI3"/>
<dbReference type="InterPro" id="IPR041657">
    <property type="entry name" value="HTH_17"/>
</dbReference>
<protein>
    <recommendedName>
        <fullName evidence="1">Helix-turn-helix domain-containing protein</fullName>
    </recommendedName>
</protein>
<organism evidence="2">
    <name type="scientific">marine metagenome</name>
    <dbReference type="NCBI Taxonomy" id="408172"/>
    <lineage>
        <taxon>unclassified sequences</taxon>
        <taxon>metagenomes</taxon>
        <taxon>ecological metagenomes</taxon>
    </lineage>
</organism>
<name>A0A382KAI3_9ZZZZ</name>
<proteinExistence type="predicted"/>